<dbReference type="Proteomes" id="UP001604336">
    <property type="component" value="Unassembled WGS sequence"/>
</dbReference>
<keyword evidence="1" id="KW-0132">Cell division</keyword>
<dbReference type="InterPro" id="IPR006671">
    <property type="entry name" value="Cyclin_N"/>
</dbReference>
<evidence type="ECO:0000256" key="3">
    <source>
        <dbReference type="RuleBase" id="RU000383"/>
    </source>
</evidence>
<dbReference type="PANTHER" id="PTHR10026">
    <property type="entry name" value="CYCLIN"/>
    <property type="match status" value="1"/>
</dbReference>
<evidence type="ECO:0000259" key="5">
    <source>
        <dbReference type="SMART" id="SM00385"/>
    </source>
</evidence>
<evidence type="ECO:0000256" key="1">
    <source>
        <dbReference type="ARBA" id="ARBA00022618"/>
    </source>
</evidence>
<dbReference type="EMBL" id="JBFOLK010000003">
    <property type="protein sequence ID" value="KAL2524973.1"/>
    <property type="molecule type" value="Genomic_DNA"/>
</dbReference>
<keyword evidence="2" id="KW-0131">Cell cycle</keyword>
<reference evidence="7" key="1">
    <citation type="submission" date="2024-07" db="EMBL/GenBank/DDBJ databases">
        <title>Two chromosome-level genome assemblies of Korean endemic species Abeliophyllum distichum and Forsythia ovata (Oleaceae).</title>
        <authorList>
            <person name="Jang H."/>
        </authorList>
    </citation>
    <scope>NUCLEOTIDE SEQUENCE [LARGE SCALE GENOMIC DNA]</scope>
</reference>
<evidence type="ECO:0000256" key="2">
    <source>
        <dbReference type="ARBA" id="ARBA00023306"/>
    </source>
</evidence>
<dbReference type="GO" id="GO:0051301">
    <property type="term" value="P:cell division"/>
    <property type="evidence" value="ECO:0007669"/>
    <property type="project" value="UniProtKB-KW"/>
</dbReference>
<evidence type="ECO:0000313" key="7">
    <source>
        <dbReference type="Proteomes" id="UP001604336"/>
    </source>
</evidence>
<dbReference type="InterPro" id="IPR013763">
    <property type="entry name" value="Cyclin-like_dom"/>
</dbReference>
<evidence type="ECO:0000313" key="6">
    <source>
        <dbReference type="EMBL" id="KAL2524973.1"/>
    </source>
</evidence>
<comment type="similarity">
    <text evidence="3">Belongs to the cyclin family.</text>
</comment>
<dbReference type="Pfam" id="PF00134">
    <property type="entry name" value="Cyclin_N"/>
    <property type="match status" value="1"/>
</dbReference>
<dbReference type="InterPro" id="IPR036915">
    <property type="entry name" value="Cyclin-like_sf"/>
</dbReference>
<feature type="domain" description="Cyclin-like" evidence="5">
    <location>
        <begin position="24"/>
        <end position="127"/>
    </location>
</feature>
<feature type="region of interest" description="Disordered" evidence="4">
    <location>
        <begin position="143"/>
        <end position="184"/>
    </location>
</feature>
<keyword evidence="3" id="KW-0195">Cyclin</keyword>
<evidence type="ECO:0000256" key="4">
    <source>
        <dbReference type="SAM" id="MobiDB-lite"/>
    </source>
</evidence>
<gene>
    <name evidence="6" type="ORF">Adt_10027</name>
</gene>
<protein>
    <submittedName>
        <fullName evidence="6">Cyclin-L1-1</fullName>
    </submittedName>
</protein>
<dbReference type="SUPFAM" id="SSF47954">
    <property type="entry name" value="Cyclin-like"/>
    <property type="match status" value="1"/>
</dbReference>
<feature type="compositionally biased region" description="Polar residues" evidence="4">
    <location>
        <begin position="167"/>
        <end position="179"/>
    </location>
</feature>
<dbReference type="Gene3D" id="1.10.472.10">
    <property type="entry name" value="Cyclin-like"/>
    <property type="match status" value="1"/>
</dbReference>
<comment type="caution">
    <text evidence="6">The sequence shown here is derived from an EMBL/GenBank/DDBJ whole genome shotgun (WGS) entry which is preliminary data.</text>
</comment>
<sequence length="197" mass="22171">MCFEMSKLCKNPSNVLLGWLFTTLTLKQVPETPLLPQAVISTGQVLFHSFYCKKSFARFNVKRVAASCVWLASKLEESPRKARQVLIVFHRMECRRENLPIEHLDTSSKKYLDLKADLITTERHLLKEMYFICHEWGSFATSNRSWDSPHQSVPKDGSLTGPAVNEDASTAKGSSSAANQEPGKDVLVKAALDKLKE</sequence>
<accession>A0ABD1UKG5</accession>
<organism evidence="6 7">
    <name type="scientific">Abeliophyllum distichum</name>
    <dbReference type="NCBI Taxonomy" id="126358"/>
    <lineage>
        <taxon>Eukaryota</taxon>
        <taxon>Viridiplantae</taxon>
        <taxon>Streptophyta</taxon>
        <taxon>Embryophyta</taxon>
        <taxon>Tracheophyta</taxon>
        <taxon>Spermatophyta</taxon>
        <taxon>Magnoliopsida</taxon>
        <taxon>eudicotyledons</taxon>
        <taxon>Gunneridae</taxon>
        <taxon>Pentapetalae</taxon>
        <taxon>asterids</taxon>
        <taxon>lamiids</taxon>
        <taxon>Lamiales</taxon>
        <taxon>Oleaceae</taxon>
        <taxon>Forsythieae</taxon>
        <taxon>Abeliophyllum</taxon>
    </lineage>
</organism>
<dbReference type="AlphaFoldDB" id="A0ABD1UKG5"/>
<name>A0ABD1UKG5_9LAMI</name>
<keyword evidence="7" id="KW-1185">Reference proteome</keyword>
<dbReference type="InterPro" id="IPR043198">
    <property type="entry name" value="Cyclin/Ssn8"/>
</dbReference>
<proteinExistence type="inferred from homology"/>
<dbReference type="SMART" id="SM00385">
    <property type="entry name" value="CYCLIN"/>
    <property type="match status" value="1"/>
</dbReference>